<accession>A0ABY6K611</accession>
<proteinExistence type="inferred from homology"/>
<evidence type="ECO:0000256" key="1">
    <source>
        <dbReference type="ARBA" id="ARBA00008226"/>
    </source>
</evidence>
<sequence>MPSMSSVYKFFLQGHISRINRTYSIYASRAYCTGLQAADTSNGKNSTEELRLRQEPGLRYLTPEQKSLRDGILDTVISTCQKYGASPLETPLLEFKTNMETSGPEQLCQVRSRGEAPVVLRPNLKIPHARYLSRERLDSTRLYQHGPVYRRMSHGLEERLLCDFDISGHHHPMMADSECAMFLVDTLNSLGIEKYMVKVRHRPILEGLLDSCDISFSTFQVMWQNLARWDGPMSERGNLLLQLMQKIGVEPEAAQKLKLYLFMLDGEHLLRELLADPMFTQQPKVHQGANHMLLFLKYCQLFGIQDKISFDLSISHHPDFYNGILFDVICKGNLRVADGGWYNGLLDHLKGKDIPCVGVSLDIDSLFSLKSNEVPVVESIPEQSIIVQNLDSLQVVDADVIESEEEDKVYAKTPRGMKDYGPEKLVIRNKVLETVKDCFMRHGAVALDCPVVEPKMSNSQYGEDSHLVYHLETEDNLSLRYDLTVPLARYLAHSQPELPFIRYHIGRVYRRDKPYITRGRLREFYQCVSTAQSIYTPDSSCHGEIILAEFRSSSAD</sequence>
<dbReference type="Pfam" id="PF13393">
    <property type="entry name" value="tRNA-synt_His"/>
    <property type="match status" value="1"/>
</dbReference>
<evidence type="ECO:0000313" key="4">
    <source>
        <dbReference type="Proteomes" id="UP001235939"/>
    </source>
</evidence>
<dbReference type="InterPro" id="IPR041715">
    <property type="entry name" value="HisRS-like_core"/>
</dbReference>
<comment type="similarity">
    <text evidence="1">Belongs to the class-II aminoacyl-tRNA synthetase family.</text>
</comment>
<protein>
    <submittedName>
        <fullName evidence="3">HARS</fullName>
    </submittedName>
</protein>
<dbReference type="SUPFAM" id="SSF55681">
    <property type="entry name" value="Class II aaRS and biotin synthetases"/>
    <property type="match status" value="2"/>
</dbReference>
<evidence type="ECO:0000313" key="3">
    <source>
        <dbReference type="EMBL" id="UYV64272.1"/>
    </source>
</evidence>
<gene>
    <name evidence="3" type="ORF">LAZ67_3000124</name>
</gene>
<dbReference type="PANTHER" id="PTHR11476">
    <property type="entry name" value="HISTIDYL-TRNA SYNTHETASE"/>
    <property type="match status" value="1"/>
</dbReference>
<reference evidence="3 4" key="1">
    <citation type="submission" date="2022-01" db="EMBL/GenBank/DDBJ databases">
        <title>A chromosomal length assembly of Cordylochernes scorpioides.</title>
        <authorList>
            <person name="Zeh D."/>
            <person name="Zeh J."/>
        </authorList>
    </citation>
    <scope>NUCLEOTIDE SEQUENCE [LARGE SCALE GENOMIC DNA]</scope>
    <source>
        <strain evidence="3">IN4F17</strain>
        <tissue evidence="3">Whole Body</tissue>
    </source>
</reference>
<name>A0ABY6K611_9ARAC</name>
<dbReference type="Proteomes" id="UP001235939">
    <property type="component" value="Chromosome 03"/>
</dbReference>
<dbReference type="PROSITE" id="PS50862">
    <property type="entry name" value="AA_TRNA_LIGASE_II"/>
    <property type="match status" value="1"/>
</dbReference>
<dbReference type="PANTHER" id="PTHR11476:SF7">
    <property type="entry name" value="HISTIDINE--TRNA LIGASE"/>
    <property type="match status" value="1"/>
</dbReference>
<dbReference type="EMBL" id="CP092865">
    <property type="protein sequence ID" value="UYV64272.1"/>
    <property type="molecule type" value="Genomic_DNA"/>
</dbReference>
<dbReference type="InterPro" id="IPR045864">
    <property type="entry name" value="aa-tRNA-synth_II/BPL/LPL"/>
</dbReference>
<organism evidence="3 4">
    <name type="scientific">Cordylochernes scorpioides</name>
    <dbReference type="NCBI Taxonomy" id="51811"/>
    <lineage>
        <taxon>Eukaryota</taxon>
        <taxon>Metazoa</taxon>
        <taxon>Ecdysozoa</taxon>
        <taxon>Arthropoda</taxon>
        <taxon>Chelicerata</taxon>
        <taxon>Arachnida</taxon>
        <taxon>Pseudoscorpiones</taxon>
        <taxon>Cheliferoidea</taxon>
        <taxon>Chernetidae</taxon>
        <taxon>Cordylochernes</taxon>
    </lineage>
</organism>
<evidence type="ECO:0000259" key="2">
    <source>
        <dbReference type="PROSITE" id="PS50862"/>
    </source>
</evidence>
<feature type="domain" description="Aminoacyl-transfer RNA synthetases class-II family profile" evidence="2">
    <location>
        <begin position="415"/>
        <end position="526"/>
    </location>
</feature>
<dbReference type="InterPro" id="IPR006195">
    <property type="entry name" value="aa-tRNA-synth_II"/>
</dbReference>
<dbReference type="Gene3D" id="3.30.930.10">
    <property type="entry name" value="Bira Bifunctional Protein, Domain 2"/>
    <property type="match status" value="2"/>
</dbReference>
<keyword evidence="4" id="KW-1185">Reference proteome</keyword>